<evidence type="ECO:0000256" key="18">
    <source>
        <dbReference type="SAM" id="MobiDB-lite"/>
    </source>
</evidence>
<keyword evidence="6" id="KW-0436">Ligase</keyword>
<dbReference type="FunFam" id="3.90.1490.10:FF:000001">
    <property type="entry name" value="Diphthine--ammonia ligase"/>
    <property type="match status" value="1"/>
</dbReference>
<dbReference type="InterPro" id="IPR035959">
    <property type="entry name" value="RutC-like_sf"/>
</dbReference>
<keyword evidence="12" id="KW-0539">Nucleus</keyword>
<evidence type="ECO:0000256" key="11">
    <source>
        <dbReference type="ARBA" id="ARBA00023163"/>
    </source>
</evidence>
<dbReference type="GO" id="GO:0017178">
    <property type="term" value="F:diphthine-ammonia ligase activity"/>
    <property type="evidence" value="ECO:0007669"/>
    <property type="project" value="UniProtKB-EC"/>
</dbReference>
<dbReference type="SUPFAM" id="SSF55298">
    <property type="entry name" value="YjgF-like"/>
    <property type="match status" value="2"/>
</dbReference>
<dbReference type="GO" id="GO:0005524">
    <property type="term" value="F:ATP binding"/>
    <property type="evidence" value="ECO:0007669"/>
    <property type="project" value="UniProtKB-KW"/>
</dbReference>
<dbReference type="PROSITE" id="PS51294">
    <property type="entry name" value="HTH_MYB"/>
    <property type="match status" value="2"/>
</dbReference>
<keyword evidence="7" id="KW-0547">Nucleotide-binding</keyword>
<evidence type="ECO:0000256" key="6">
    <source>
        <dbReference type="ARBA" id="ARBA00022598"/>
    </source>
</evidence>
<proteinExistence type="inferred from homology"/>
<comment type="subcellular location">
    <subcellularLocation>
        <location evidence="1">Nucleus</location>
    </subcellularLocation>
</comment>
<dbReference type="InterPro" id="IPR001005">
    <property type="entry name" value="SANT/Myb"/>
</dbReference>
<dbReference type="GO" id="GO:0009739">
    <property type="term" value="P:response to gibberellin"/>
    <property type="evidence" value="ECO:0007669"/>
    <property type="project" value="UniProtKB-ARBA"/>
</dbReference>
<keyword evidence="9" id="KW-0805">Transcription regulation</keyword>
<feature type="region of interest" description="Disordered" evidence="18">
    <location>
        <begin position="1342"/>
        <end position="1366"/>
    </location>
</feature>
<protein>
    <recommendedName>
        <fullName evidence="5">Diphthine--ammonia ligase</fullName>
        <ecNumber evidence="4">6.3.1.14</ecNumber>
    </recommendedName>
    <alternativeName>
        <fullName evidence="14">ATP-binding domain-containing protein 4</fullName>
    </alternativeName>
    <alternativeName>
        <fullName evidence="13">Diphthamide synthase</fullName>
    </alternativeName>
    <alternativeName>
        <fullName evidence="15">Diphthamide synthetase</fullName>
    </alternativeName>
    <alternativeName>
        <fullName evidence="16">Protein DPH6 homolog</fullName>
    </alternativeName>
</protein>
<dbReference type="Pfam" id="PF01042">
    <property type="entry name" value="Ribonuc_L-PSP"/>
    <property type="match status" value="1"/>
</dbReference>
<feature type="compositionally biased region" description="Polar residues" evidence="18">
    <location>
        <begin position="1343"/>
        <end position="1366"/>
    </location>
</feature>
<dbReference type="Gene3D" id="3.40.50.620">
    <property type="entry name" value="HUPs"/>
    <property type="match status" value="1"/>
</dbReference>
<evidence type="ECO:0000256" key="12">
    <source>
        <dbReference type="ARBA" id="ARBA00023242"/>
    </source>
</evidence>
<dbReference type="EC" id="6.3.1.14" evidence="4"/>
<evidence type="ECO:0000259" key="19">
    <source>
        <dbReference type="PROSITE" id="PS50090"/>
    </source>
</evidence>
<keyword evidence="8" id="KW-0067">ATP-binding</keyword>
<dbReference type="Gene3D" id="3.90.1490.10">
    <property type="entry name" value="putative n-type atp pyrophosphatase, domain 2"/>
    <property type="match status" value="1"/>
</dbReference>
<dbReference type="CDD" id="cd00167">
    <property type="entry name" value="SANT"/>
    <property type="match status" value="2"/>
</dbReference>
<dbReference type="PROSITE" id="PS50090">
    <property type="entry name" value="MYB_LIKE"/>
    <property type="match status" value="2"/>
</dbReference>
<dbReference type="Pfam" id="PF00249">
    <property type="entry name" value="Myb_DNA-binding"/>
    <property type="match status" value="2"/>
</dbReference>
<feature type="domain" description="Myb-like" evidence="19">
    <location>
        <begin position="1272"/>
        <end position="1316"/>
    </location>
</feature>
<dbReference type="EMBL" id="JANQDX010000001">
    <property type="protein sequence ID" value="KAL0928321.1"/>
    <property type="molecule type" value="Genomic_DNA"/>
</dbReference>
<evidence type="ECO:0000256" key="15">
    <source>
        <dbReference type="ARBA" id="ARBA00031552"/>
    </source>
</evidence>
<feature type="domain" description="HTH myb-type" evidence="20">
    <location>
        <begin position="1101"/>
        <end position="1149"/>
    </location>
</feature>
<evidence type="ECO:0000256" key="16">
    <source>
        <dbReference type="ARBA" id="ARBA00032849"/>
    </source>
</evidence>
<dbReference type="InterPro" id="IPR030662">
    <property type="entry name" value="DPH6/MJ0570"/>
</dbReference>
<sequence length="1456" mass="163186">MKLGNDLQSLALGTHTQRIAGMKVVALVSGGKDSCFAMMKCMDYGHEIVALANLMPVDDSVDELDSYMYQTVGHQIVIGYAECMGLPLFRRRIQGSTRNQQLSYRITPGDEVEDLFILLQEVKQQIPSVTAVSSGAIASEYQRLRVESICARLGLVSLAYLWKEDQAFLLDEMIRRGIVAVIIKVAAMGLNQKHLGQELVDLQSYLLQMKELYGINVCGEGGEYETLTLDCPLFKNARIVLDKFQVVLHSPDSIAPVGIIHPLAFHLEHRKDSSCTDKENNDFTSEKAGSVFHVKKEFLPNYLEKCKSIDAVFDRLDTIEQVKMSISTCKMDTFSIGCWVPNSSPSEGLQKDLMSVLHAIELQLEKDDLDWAHVLYIHLYISDMKQFGLANDVYVSFITEKNCSFGVPSRSTIELPVAELGLGNAYVEVLVSTDQCKRVLHVQSISCWAPSCIGPYSQATLHKEVLYMAGQLGLDPPTMLLQPGGPAAEMDQALLNCEAVANSFKSSIATSAIIIIVYCSTSISSFEMAEIQNRMEYFLKHHATHHEGFLGAYNPIVLYVLVPNLPKGALVEVKPVLHLADNEKYGVQSVLLKAPAADKPNYFGFKYSDRHNSFCRINVVPDKICMALISVTKDHARSIYFEADHDLVCLHCDKSHKHIKAIAVFFTDLVDKIISDNGFSWQDLKNLRFYFLKDLVSSADLLFSIFSEAFSEFAESSSKLNAINEPLFNLLPVLGSGRSASMDDLITCEPVLHLADNEKYGVQSVLLKAPAADKPNYFGFKYSDRHNSFCRINVVPDKICMALISVTKDHARSIYFEADHDLVCLHCDKSHKHIKAIALFFAGLIDKIISNNGFSWQDLKNLRFYFLKDLVSSADLLFSIFSEAFSEFAESSSKLNAINEPLFNLLPVLGSGRSASMDDLITCEYPIFQKAPAADKPNYFGFKYSDRHNSFCRINVVPDKICMALISVTKDHARSIYFEADHDLVCLHCDKSHKHIKAIALFFAVLIDKIISDNGFSWQDLKNLRFYFLNDLVSSADLLFSIFSEAFSEFAESSSKLNAINEPLFNLLPVLGSGRSASMDDLITCEFIVNIIPTLIITVQWTEEEHKMFLVGLKKLGKGDWCGIARNYVFTRTPTQVASHAQKYFLRHSSQSMRNRRSSVFDIAPDEVSEQQPAMQNNSSPVMEPVISDPPTNLNCCAYPAFFPSNLYSYPAVFPGFLQPGFPFPMPYWPTYPAEAPVLQSHHEIVKPVAVRLKSSIDVEEIDDLRRLTVQWTEEEHKMFLVGLKKLGKGDWCGIARNYVFTRTPTQVASHAQKYFLRHSSQSMRNRISSVFDIAPNEEAQEAGSSSTTVLPQVSEQQPAMQNNSSPVMEPVISDPPTNLNRCAYPAFFPSNLYSYPAIFPGFLQPGFPFPMLYWPTYPAEAPVLQSHHEIVKPVAVRLKSSIDVEEIDDLPRLSL</sequence>
<feature type="domain" description="HTH myb-type" evidence="20">
    <location>
        <begin position="1264"/>
        <end position="1320"/>
    </location>
</feature>
<dbReference type="InterPro" id="IPR006175">
    <property type="entry name" value="YjgF/YER057c/UK114"/>
</dbReference>
<comment type="caution">
    <text evidence="21">The sequence shown here is derived from an EMBL/GenBank/DDBJ whole genome shotgun (WGS) entry which is preliminary data.</text>
</comment>
<dbReference type="CDD" id="cd01994">
    <property type="entry name" value="AANH_PF0828-like"/>
    <property type="match status" value="1"/>
</dbReference>
<comment type="catalytic activity">
    <reaction evidence="17">
        <text>diphthine-[translation elongation factor 2] + NH4(+) + ATP = diphthamide-[translation elongation factor 2] + AMP + diphosphate + H(+)</text>
        <dbReference type="Rhea" id="RHEA:19753"/>
        <dbReference type="Rhea" id="RHEA-COMP:10172"/>
        <dbReference type="Rhea" id="RHEA-COMP:10174"/>
        <dbReference type="ChEBI" id="CHEBI:15378"/>
        <dbReference type="ChEBI" id="CHEBI:16692"/>
        <dbReference type="ChEBI" id="CHEBI:28938"/>
        <dbReference type="ChEBI" id="CHEBI:30616"/>
        <dbReference type="ChEBI" id="CHEBI:33019"/>
        <dbReference type="ChEBI" id="CHEBI:82696"/>
        <dbReference type="ChEBI" id="CHEBI:456215"/>
        <dbReference type="EC" id="6.3.1.14"/>
    </reaction>
</comment>
<evidence type="ECO:0000256" key="1">
    <source>
        <dbReference type="ARBA" id="ARBA00004123"/>
    </source>
</evidence>
<dbReference type="Gene3D" id="1.10.10.60">
    <property type="entry name" value="Homeodomain-like"/>
    <property type="match status" value="2"/>
</dbReference>
<dbReference type="PANTHER" id="PTHR12196">
    <property type="entry name" value="DOMAIN OF UNKNOWN FUNCTION 71 DUF71 -CONTAINING PROTEIN"/>
    <property type="match status" value="1"/>
</dbReference>
<dbReference type="Proteomes" id="UP001552299">
    <property type="component" value="Unassembled WGS sequence"/>
</dbReference>
<dbReference type="InterPro" id="IPR002761">
    <property type="entry name" value="Diphthami_syn_dom"/>
</dbReference>
<dbReference type="CDD" id="cd06156">
    <property type="entry name" value="eu_AANH_C_2"/>
    <property type="match status" value="1"/>
</dbReference>
<gene>
    <name evidence="21" type="ORF">M5K25_000195</name>
</gene>
<keyword evidence="11" id="KW-0804">Transcription</keyword>
<evidence type="ECO:0000256" key="5">
    <source>
        <dbReference type="ARBA" id="ARBA00018426"/>
    </source>
</evidence>
<dbReference type="InterPro" id="IPR014729">
    <property type="entry name" value="Rossmann-like_a/b/a_fold"/>
</dbReference>
<dbReference type="GO" id="GO:0003677">
    <property type="term" value="F:DNA binding"/>
    <property type="evidence" value="ECO:0007669"/>
    <property type="project" value="UniProtKB-KW"/>
</dbReference>
<evidence type="ECO:0000256" key="8">
    <source>
        <dbReference type="ARBA" id="ARBA00022840"/>
    </source>
</evidence>
<feature type="domain" description="Myb-like" evidence="19">
    <location>
        <begin position="1101"/>
        <end position="1145"/>
    </location>
</feature>
<evidence type="ECO:0000256" key="9">
    <source>
        <dbReference type="ARBA" id="ARBA00023015"/>
    </source>
</evidence>
<evidence type="ECO:0000256" key="13">
    <source>
        <dbReference type="ARBA" id="ARBA00029814"/>
    </source>
</evidence>
<dbReference type="NCBIfam" id="TIGR01557">
    <property type="entry name" value="myb_SHAQKYF"/>
    <property type="match status" value="2"/>
</dbReference>
<dbReference type="PANTHER" id="PTHR12196:SF2">
    <property type="entry name" value="DIPHTHINE--AMMONIA LIGASE"/>
    <property type="match status" value="1"/>
</dbReference>
<comment type="pathway">
    <text evidence="2">Protein modification; peptidyl-diphthamide biosynthesis.</text>
</comment>
<dbReference type="InterPro" id="IPR009057">
    <property type="entry name" value="Homeodomain-like_sf"/>
</dbReference>
<evidence type="ECO:0000256" key="3">
    <source>
        <dbReference type="ARBA" id="ARBA00008496"/>
    </source>
</evidence>
<evidence type="ECO:0000313" key="22">
    <source>
        <dbReference type="Proteomes" id="UP001552299"/>
    </source>
</evidence>
<evidence type="ECO:0000256" key="7">
    <source>
        <dbReference type="ARBA" id="ARBA00022741"/>
    </source>
</evidence>
<dbReference type="GO" id="GO:0009744">
    <property type="term" value="P:response to sucrose"/>
    <property type="evidence" value="ECO:0007669"/>
    <property type="project" value="UniProtKB-ARBA"/>
</dbReference>
<evidence type="ECO:0000259" key="20">
    <source>
        <dbReference type="PROSITE" id="PS51294"/>
    </source>
</evidence>
<evidence type="ECO:0000256" key="2">
    <source>
        <dbReference type="ARBA" id="ARBA00005156"/>
    </source>
</evidence>
<evidence type="ECO:0000256" key="17">
    <source>
        <dbReference type="ARBA" id="ARBA00048108"/>
    </source>
</evidence>
<accession>A0ABD0VTQ9</accession>
<evidence type="ECO:0000256" key="10">
    <source>
        <dbReference type="ARBA" id="ARBA00023125"/>
    </source>
</evidence>
<dbReference type="FunFam" id="3.40.50.620:FF:000069">
    <property type="entry name" value="diphthine--ammonia ligase"/>
    <property type="match status" value="1"/>
</dbReference>
<dbReference type="InterPro" id="IPR017930">
    <property type="entry name" value="Myb_dom"/>
</dbReference>
<dbReference type="Pfam" id="PF01902">
    <property type="entry name" value="Diphthami_syn_2"/>
    <property type="match status" value="1"/>
</dbReference>
<dbReference type="InterPro" id="IPR006447">
    <property type="entry name" value="Myb_dom_plants"/>
</dbReference>
<dbReference type="SMART" id="SM00717">
    <property type="entry name" value="SANT"/>
    <property type="match status" value="2"/>
</dbReference>
<organism evidence="21 22">
    <name type="scientific">Dendrobium thyrsiflorum</name>
    <name type="common">Pinecone-like raceme dendrobium</name>
    <name type="synonym">Orchid</name>
    <dbReference type="NCBI Taxonomy" id="117978"/>
    <lineage>
        <taxon>Eukaryota</taxon>
        <taxon>Viridiplantae</taxon>
        <taxon>Streptophyta</taxon>
        <taxon>Embryophyta</taxon>
        <taxon>Tracheophyta</taxon>
        <taxon>Spermatophyta</taxon>
        <taxon>Magnoliopsida</taxon>
        <taxon>Liliopsida</taxon>
        <taxon>Asparagales</taxon>
        <taxon>Orchidaceae</taxon>
        <taxon>Epidendroideae</taxon>
        <taxon>Malaxideae</taxon>
        <taxon>Dendrobiinae</taxon>
        <taxon>Dendrobium</taxon>
    </lineage>
</organism>
<dbReference type="Gene3D" id="3.30.1330.40">
    <property type="entry name" value="RutC-like"/>
    <property type="match status" value="2"/>
</dbReference>
<dbReference type="GO" id="GO:0005634">
    <property type="term" value="C:nucleus"/>
    <property type="evidence" value="ECO:0007669"/>
    <property type="project" value="UniProtKB-SubCell"/>
</dbReference>
<dbReference type="NCBIfam" id="TIGR00290">
    <property type="entry name" value="MJ0570_dom"/>
    <property type="match status" value="1"/>
</dbReference>
<evidence type="ECO:0000256" key="14">
    <source>
        <dbReference type="ARBA" id="ARBA00031202"/>
    </source>
</evidence>
<evidence type="ECO:0000256" key="4">
    <source>
        <dbReference type="ARBA" id="ARBA00012089"/>
    </source>
</evidence>
<keyword evidence="10" id="KW-0238">DNA-binding</keyword>
<keyword evidence="22" id="KW-1185">Reference proteome</keyword>
<name>A0ABD0VTQ9_DENTH</name>
<evidence type="ECO:0000313" key="21">
    <source>
        <dbReference type="EMBL" id="KAL0928321.1"/>
    </source>
</evidence>
<reference evidence="21 22" key="1">
    <citation type="journal article" date="2024" name="Plant Biotechnol. J.">
        <title>Dendrobium thyrsiflorum genome and its molecular insights into genes involved in important horticultural traits.</title>
        <authorList>
            <person name="Chen B."/>
            <person name="Wang J.Y."/>
            <person name="Zheng P.J."/>
            <person name="Li K.L."/>
            <person name="Liang Y.M."/>
            <person name="Chen X.F."/>
            <person name="Zhang C."/>
            <person name="Zhao X."/>
            <person name="He X."/>
            <person name="Zhang G.Q."/>
            <person name="Liu Z.J."/>
            <person name="Xu Q."/>
        </authorList>
    </citation>
    <scope>NUCLEOTIDE SEQUENCE [LARGE SCALE GENOMIC DNA]</scope>
    <source>
        <strain evidence="21">GZMU011</strain>
    </source>
</reference>
<dbReference type="SUPFAM" id="SSF46689">
    <property type="entry name" value="Homeodomain-like"/>
    <property type="match status" value="2"/>
</dbReference>
<dbReference type="SUPFAM" id="SSF52402">
    <property type="entry name" value="Adenine nucleotide alpha hydrolases-like"/>
    <property type="match status" value="1"/>
</dbReference>
<comment type="similarity">
    <text evidence="3">Belongs to the Diphthine--ammonia ligase family.</text>
</comment>
<dbReference type="FunFam" id="1.10.10.60:FF:000009">
    <property type="entry name" value="transcription factor MYB1R1"/>
    <property type="match status" value="2"/>
</dbReference>